<evidence type="ECO:0000256" key="1">
    <source>
        <dbReference type="ARBA" id="ARBA00011046"/>
    </source>
</evidence>
<organism evidence="5 6">
    <name type="scientific">Sinobacterium norvegicum</name>
    <dbReference type="NCBI Taxonomy" id="1641715"/>
    <lineage>
        <taxon>Bacteria</taxon>
        <taxon>Pseudomonadati</taxon>
        <taxon>Pseudomonadota</taxon>
        <taxon>Gammaproteobacteria</taxon>
        <taxon>Cellvibrionales</taxon>
        <taxon>Spongiibacteraceae</taxon>
        <taxon>Sinobacterium</taxon>
    </lineage>
</organism>
<evidence type="ECO:0000256" key="2">
    <source>
        <dbReference type="ARBA" id="ARBA00023015"/>
    </source>
</evidence>
<keyword evidence="3" id="KW-0238">DNA-binding</keyword>
<evidence type="ECO:0000313" key="6">
    <source>
        <dbReference type="Proteomes" id="UP000838100"/>
    </source>
</evidence>
<keyword evidence="2" id="KW-0805">Transcription regulation</keyword>
<dbReference type="Pfam" id="PF03965">
    <property type="entry name" value="Penicillinase_R"/>
    <property type="match status" value="1"/>
</dbReference>
<comment type="similarity">
    <text evidence="1">Belongs to the BlaI transcriptional regulatory family.</text>
</comment>
<dbReference type="EMBL" id="CAKLPX010000002">
    <property type="protein sequence ID" value="CAH0991750.1"/>
    <property type="molecule type" value="Genomic_DNA"/>
</dbReference>
<dbReference type="Proteomes" id="UP000838100">
    <property type="component" value="Unassembled WGS sequence"/>
</dbReference>
<keyword evidence="6" id="KW-1185">Reference proteome</keyword>
<protein>
    <submittedName>
        <fullName evidence="5">Methicillin resistance regulatory protein MecI</fullName>
    </submittedName>
</protein>
<name>A0ABM9AFJ6_9GAMM</name>
<reference evidence="5" key="1">
    <citation type="submission" date="2021-12" db="EMBL/GenBank/DDBJ databases">
        <authorList>
            <person name="Rodrigo-Torres L."/>
            <person name="Arahal R. D."/>
            <person name="Lucena T."/>
        </authorList>
    </citation>
    <scope>NUCLEOTIDE SEQUENCE</scope>
    <source>
        <strain evidence="5">CECT 8267</strain>
    </source>
</reference>
<evidence type="ECO:0000256" key="3">
    <source>
        <dbReference type="ARBA" id="ARBA00023125"/>
    </source>
</evidence>
<dbReference type="SUPFAM" id="SSF46785">
    <property type="entry name" value="Winged helix' DNA-binding domain"/>
    <property type="match status" value="1"/>
</dbReference>
<dbReference type="RefSeq" id="WP_237444451.1">
    <property type="nucleotide sequence ID" value="NZ_CAKLPX010000002.1"/>
</dbReference>
<dbReference type="PIRSF" id="PIRSF019455">
    <property type="entry name" value="CopR_AtkY"/>
    <property type="match status" value="1"/>
</dbReference>
<dbReference type="InterPro" id="IPR036388">
    <property type="entry name" value="WH-like_DNA-bd_sf"/>
</dbReference>
<comment type="caution">
    <text evidence="5">The sequence shown here is derived from an EMBL/GenBank/DDBJ whole genome shotgun (WGS) entry which is preliminary data.</text>
</comment>
<dbReference type="InterPro" id="IPR005650">
    <property type="entry name" value="BlaI_family"/>
</dbReference>
<gene>
    <name evidence="5" type="primary">mecI</name>
    <name evidence="5" type="ORF">SIN8267_01864</name>
</gene>
<evidence type="ECO:0000313" key="5">
    <source>
        <dbReference type="EMBL" id="CAH0991750.1"/>
    </source>
</evidence>
<proteinExistence type="inferred from homology"/>
<evidence type="ECO:0000256" key="4">
    <source>
        <dbReference type="ARBA" id="ARBA00023163"/>
    </source>
</evidence>
<sequence>MSLQPLPELSKSEHEIMQVLWLAEKFSIREVHDQLDNGWAYSTTKTVMDRMVKKGLLERGNFHGVFLYRAMISRPTGMAKIVRYFAEKVLKVEYPSVVSMFAQKGDLTAAEIDELSQLIENDIKSGS</sequence>
<accession>A0ABM9AFJ6</accession>
<keyword evidence="4" id="KW-0804">Transcription</keyword>
<dbReference type="Gene3D" id="1.10.10.10">
    <property type="entry name" value="Winged helix-like DNA-binding domain superfamily/Winged helix DNA-binding domain"/>
    <property type="match status" value="1"/>
</dbReference>
<dbReference type="InterPro" id="IPR036390">
    <property type="entry name" value="WH_DNA-bd_sf"/>
</dbReference>